<feature type="transmembrane region" description="Helical" evidence="2">
    <location>
        <begin position="532"/>
        <end position="558"/>
    </location>
</feature>
<evidence type="ECO:0000313" key="5">
    <source>
        <dbReference type="Proteomes" id="UP001524944"/>
    </source>
</evidence>
<evidence type="ECO:0000256" key="1">
    <source>
        <dbReference type="ARBA" id="ARBA00009670"/>
    </source>
</evidence>
<dbReference type="Pfam" id="PF03109">
    <property type="entry name" value="ABC1"/>
    <property type="match status" value="1"/>
</dbReference>
<evidence type="ECO:0000256" key="2">
    <source>
        <dbReference type="SAM" id="Phobius"/>
    </source>
</evidence>
<dbReference type="RefSeq" id="WP_257913625.1">
    <property type="nucleotide sequence ID" value="NZ_JANPWE010000005.1"/>
</dbReference>
<keyword evidence="2" id="KW-0812">Transmembrane</keyword>
<evidence type="ECO:0000313" key="4">
    <source>
        <dbReference type="EMBL" id="MCR6546162.1"/>
    </source>
</evidence>
<dbReference type="InterPro" id="IPR011009">
    <property type="entry name" value="Kinase-like_dom_sf"/>
</dbReference>
<keyword evidence="5" id="KW-1185">Reference proteome</keyword>
<keyword evidence="2" id="KW-0472">Membrane</keyword>
<accession>A0ABT1Y5M8</accession>
<dbReference type="Proteomes" id="UP001524944">
    <property type="component" value="Unassembled WGS sequence"/>
</dbReference>
<comment type="similarity">
    <text evidence="1">Belongs to the protein kinase superfamily. ADCK protein kinase family.</text>
</comment>
<sequence>MMNYKRIRARRYKEIIAVFTKHGFGLFVKRLRLPYSLRFKNKILDAGTAPDTAGASAGKRLKMALEELGPTFVKLGQILSIRRDILPADIIEELKKLQDSVQPFPFSEVKTLIETEFNDTLGNIFKEFDEVPVAAASISQVHRARLISGKQVAVKVQRPEIERLIDLDLNILKDMAHLLDHHTKYGEIYDFSGMVADFENTLKNELDFTKEGENADAFRLNLSRDEGVTVPKVKWIYTTKRVLTMEYFEGIKISDSAALDLAGINRRKIAERLAASICNQILRDGFFHADPHPGNIQVMPDGTIIFLDLGMVGCLNESRKRAISNFFIGVAFKDSRMVVNSIFAMEAATARSNAKSFEKDVDALIEKYLTMPMNEMKIDKLLQEIFHIAFLNHVKTPREFALLSKTLTTLQGLLEKLAPDLNALVIAEPIAKKLRYQSLSVERMGSGIKKSLLDYWNLLSEFPAAMQNLLHKAADTDFAVQFEMKEMDKLQRRLERIFNRISFSVILLAVSIIIAGVLISSGLNANTSSEMYLFNIAVLKIGLASAAIIVLGLVISMIRSRH</sequence>
<dbReference type="PANTHER" id="PTHR10566:SF113">
    <property type="entry name" value="PROTEIN ACTIVITY OF BC1 COMPLEX KINASE 7, CHLOROPLASTIC"/>
    <property type="match status" value="1"/>
</dbReference>
<feature type="transmembrane region" description="Helical" evidence="2">
    <location>
        <begin position="497"/>
        <end position="520"/>
    </location>
</feature>
<evidence type="ECO:0000259" key="3">
    <source>
        <dbReference type="Pfam" id="PF03109"/>
    </source>
</evidence>
<protein>
    <submittedName>
        <fullName evidence="4">AarF/UbiB family protein</fullName>
    </submittedName>
</protein>
<keyword evidence="2" id="KW-1133">Transmembrane helix</keyword>
<dbReference type="CDD" id="cd05121">
    <property type="entry name" value="ABC1_ADCK3-like"/>
    <property type="match status" value="1"/>
</dbReference>
<feature type="domain" description="ABC1 atypical kinase-like" evidence="3">
    <location>
        <begin position="96"/>
        <end position="340"/>
    </location>
</feature>
<dbReference type="PANTHER" id="PTHR10566">
    <property type="entry name" value="CHAPERONE-ACTIVITY OF BC1 COMPLEX CABC1 -RELATED"/>
    <property type="match status" value="1"/>
</dbReference>
<name>A0ABT1Y5M8_9FIRM</name>
<dbReference type="InterPro" id="IPR004147">
    <property type="entry name" value="ABC1_dom"/>
</dbReference>
<dbReference type="InterPro" id="IPR050154">
    <property type="entry name" value="UbiB_kinase"/>
</dbReference>
<organism evidence="4 5">
    <name type="scientific">Dehalobacterium formicoaceticum</name>
    <dbReference type="NCBI Taxonomy" id="51515"/>
    <lineage>
        <taxon>Bacteria</taxon>
        <taxon>Bacillati</taxon>
        <taxon>Bacillota</taxon>
        <taxon>Clostridia</taxon>
        <taxon>Eubacteriales</taxon>
        <taxon>Peptococcaceae</taxon>
        <taxon>Dehalobacterium</taxon>
    </lineage>
</organism>
<proteinExistence type="inferred from homology"/>
<reference evidence="4 5" key="1">
    <citation type="submission" date="2022-08" db="EMBL/GenBank/DDBJ databases">
        <title>Proteogenomics of the novel Dehalobacterium formicoaceticum strain EZ94 highlights a key role of methyltransferases during anaerobic dichloromethane degradation.</title>
        <authorList>
            <person name="Wasmund K."/>
        </authorList>
    </citation>
    <scope>NUCLEOTIDE SEQUENCE [LARGE SCALE GENOMIC DNA]</scope>
    <source>
        <strain evidence="4 5">EZ94</strain>
    </source>
</reference>
<gene>
    <name evidence="4" type="ORF">NVS47_11655</name>
</gene>
<comment type="caution">
    <text evidence="4">The sequence shown here is derived from an EMBL/GenBank/DDBJ whole genome shotgun (WGS) entry which is preliminary data.</text>
</comment>
<dbReference type="EMBL" id="JANPWE010000005">
    <property type="protein sequence ID" value="MCR6546162.1"/>
    <property type="molecule type" value="Genomic_DNA"/>
</dbReference>
<dbReference type="SUPFAM" id="SSF56112">
    <property type="entry name" value="Protein kinase-like (PK-like)"/>
    <property type="match status" value="1"/>
</dbReference>